<feature type="transmembrane region" description="Helical" evidence="5">
    <location>
        <begin position="156"/>
        <end position="178"/>
    </location>
</feature>
<dbReference type="PATRIC" id="fig|1121305.3.peg.2419"/>
<keyword evidence="4 5" id="KW-0472">Membrane</keyword>
<dbReference type="PANTHER" id="PTHR37422">
    <property type="entry name" value="TEICHURONIC ACID BIOSYNTHESIS PROTEIN TUAE"/>
    <property type="match status" value="1"/>
</dbReference>
<reference evidence="7 8" key="1">
    <citation type="submission" date="2016-02" db="EMBL/GenBank/DDBJ databases">
        <title>Genome sequence of Clostridium colicanis DSM 13634.</title>
        <authorList>
            <person name="Poehlein A."/>
            <person name="Daniel R."/>
        </authorList>
    </citation>
    <scope>NUCLEOTIDE SEQUENCE [LARGE SCALE GENOMIC DNA]</scope>
    <source>
        <strain evidence="7 8">DSM 13634</strain>
    </source>
</reference>
<proteinExistence type="predicted"/>
<dbReference type="InterPro" id="IPR051533">
    <property type="entry name" value="WaaL-like"/>
</dbReference>
<comment type="subcellular location">
    <subcellularLocation>
        <location evidence="1">Membrane</location>
        <topology evidence="1">Multi-pass membrane protein</topology>
    </subcellularLocation>
</comment>
<feature type="transmembrane region" description="Helical" evidence="5">
    <location>
        <begin position="117"/>
        <end position="136"/>
    </location>
</feature>
<dbReference type="AlphaFoldDB" id="A0A151AJY9"/>
<feature type="transmembrane region" description="Helical" evidence="5">
    <location>
        <begin position="26"/>
        <end position="43"/>
    </location>
</feature>
<evidence type="ECO:0000256" key="2">
    <source>
        <dbReference type="ARBA" id="ARBA00022692"/>
    </source>
</evidence>
<protein>
    <submittedName>
        <fullName evidence="7">O-antigen ligase</fullName>
    </submittedName>
</protein>
<feature type="transmembrane region" description="Helical" evidence="5">
    <location>
        <begin position="234"/>
        <end position="256"/>
    </location>
</feature>
<dbReference type="PANTHER" id="PTHR37422:SF13">
    <property type="entry name" value="LIPOPOLYSACCHARIDE BIOSYNTHESIS PROTEIN PA4999-RELATED"/>
    <property type="match status" value="1"/>
</dbReference>
<keyword evidence="7" id="KW-0436">Ligase</keyword>
<dbReference type="GO" id="GO:0016874">
    <property type="term" value="F:ligase activity"/>
    <property type="evidence" value="ECO:0007669"/>
    <property type="project" value="UniProtKB-KW"/>
</dbReference>
<feature type="transmembrane region" description="Helical" evidence="5">
    <location>
        <begin position="199"/>
        <end position="222"/>
    </location>
</feature>
<sequence>MHENFFQIVILITIIFITIYKRNMDFIFYSIVFFLIFQQSFTFQVGATIRLTDILIIVYFFFYLINKRKCNVNIPWNIYPLIYYLYIFMSYLILLYINKEIIFLGNSTLVDNNLSRIYVNLLNPLISILYFILPYTHIYKFNSLRLKKVLTIQKKALNFLSIYTIIQFLILNITGQFIKLPGEKLNYGTSFAYGLRRPWGFMIEPGNLALFLMFNLIVIYLIDDNFKLNLINILALILTFSTNGLISIFVFILLLFNDRKGISLKQRILCLVLFLFFIFIIIDNEYFYRAVIEKLTTDSFSKVDRLNNKDILLKIFNDYKFFGIGHGNFGFYRNLYGFDTKIPYKDFFDLSNNFYFGVLADTGMIGFALLLVYFKDIYNKIKIINKNKSKKFIIVLLIMLIPMPTILFSYISFYIGIIYAYSMNLYICINKKTR</sequence>
<evidence type="ECO:0000256" key="5">
    <source>
        <dbReference type="SAM" id="Phobius"/>
    </source>
</evidence>
<evidence type="ECO:0000259" key="6">
    <source>
        <dbReference type="Pfam" id="PF04932"/>
    </source>
</evidence>
<organism evidence="7 8">
    <name type="scientific">Clostridium colicanis DSM 13634</name>
    <dbReference type="NCBI Taxonomy" id="1121305"/>
    <lineage>
        <taxon>Bacteria</taxon>
        <taxon>Bacillati</taxon>
        <taxon>Bacillota</taxon>
        <taxon>Clostridia</taxon>
        <taxon>Eubacteriales</taxon>
        <taxon>Clostridiaceae</taxon>
        <taxon>Clostridium</taxon>
    </lineage>
</organism>
<gene>
    <name evidence="7" type="ORF">CLCOL_24360</name>
</gene>
<feature type="transmembrane region" description="Helical" evidence="5">
    <location>
        <begin position="394"/>
        <end position="421"/>
    </location>
</feature>
<comment type="caution">
    <text evidence="7">The sequence shown here is derived from an EMBL/GenBank/DDBJ whole genome shotgun (WGS) entry which is preliminary data.</text>
</comment>
<feature type="transmembrane region" description="Helical" evidence="5">
    <location>
        <begin position="78"/>
        <end position="97"/>
    </location>
</feature>
<dbReference type="GO" id="GO:0016020">
    <property type="term" value="C:membrane"/>
    <property type="evidence" value="ECO:0007669"/>
    <property type="project" value="UniProtKB-SubCell"/>
</dbReference>
<dbReference type="InterPro" id="IPR007016">
    <property type="entry name" value="O-antigen_ligase-rel_domated"/>
</dbReference>
<evidence type="ECO:0000256" key="1">
    <source>
        <dbReference type="ARBA" id="ARBA00004141"/>
    </source>
</evidence>
<evidence type="ECO:0000313" key="7">
    <source>
        <dbReference type="EMBL" id="KYH27969.1"/>
    </source>
</evidence>
<feature type="transmembrane region" description="Helical" evidence="5">
    <location>
        <begin position="5"/>
        <end position="20"/>
    </location>
</feature>
<name>A0A151AJY9_9CLOT</name>
<feature type="transmembrane region" description="Helical" evidence="5">
    <location>
        <begin position="354"/>
        <end position="374"/>
    </location>
</feature>
<evidence type="ECO:0000256" key="3">
    <source>
        <dbReference type="ARBA" id="ARBA00022989"/>
    </source>
</evidence>
<dbReference type="Proteomes" id="UP000075374">
    <property type="component" value="Unassembled WGS sequence"/>
</dbReference>
<keyword evidence="2 5" id="KW-0812">Transmembrane</keyword>
<dbReference type="Pfam" id="PF04932">
    <property type="entry name" value="Wzy_C"/>
    <property type="match status" value="1"/>
</dbReference>
<keyword evidence="8" id="KW-1185">Reference proteome</keyword>
<feature type="domain" description="O-antigen ligase-related" evidence="6">
    <location>
        <begin position="230"/>
        <end position="371"/>
    </location>
</feature>
<dbReference type="EMBL" id="LTBB01000017">
    <property type="protein sequence ID" value="KYH27969.1"/>
    <property type="molecule type" value="Genomic_DNA"/>
</dbReference>
<evidence type="ECO:0000313" key="8">
    <source>
        <dbReference type="Proteomes" id="UP000075374"/>
    </source>
</evidence>
<feature type="transmembrane region" description="Helical" evidence="5">
    <location>
        <begin position="268"/>
        <end position="288"/>
    </location>
</feature>
<evidence type="ECO:0000256" key="4">
    <source>
        <dbReference type="ARBA" id="ARBA00023136"/>
    </source>
</evidence>
<keyword evidence="3 5" id="KW-1133">Transmembrane helix</keyword>
<dbReference type="STRING" id="1121305.CLCOL_24360"/>
<feature type="transmembrane region" description="Helical" evidence="5">
    <location>
        <begin position="50"/>
        <end position="66"/>
    </location>
</feature>
<accession>A0A151AJY9</accession>